<reference evidence="3 4" key="1">
    <citation type="journal article" date="2021" name="ISME Commun">
        <title>Automated analysis of genomic sequences facilitates high-throughput and comprehensive description of bacteria.</title>
        <authorList>
            <person name="Hitch T.C.A."/>
        </authorList>
    </citation>
    <scope>NUCLEOTIDE SEQUENCE [LARGE SCALE GENOMIC DNA]</scope>
    <source>
        <strain evidence="3 4">Sanger_02</strain>
    </source>
</reference>
<keyword evidence="4" id="KW-1185">Reference proteome</keyword>
<dbReference type="Gene3D" id="3.50.50.60">
    <property type="entry name" value="FAD/NAD(P)-binding domain"/>
    <property type="match status" value="1"/>
</dbReference>
<dbReference type="PANTHER" id="PTHR42720">
    <property type="entry name" value="GLYCEROL-3-PHOSPHATE DEHYDROGENASE"/>
    <property type="match status" value="1"/>
</dbReference>
<feature type="domain" description="FAD dependent oxidoreductase" evidence="1">
    <location>
        <begin position="21"/>
        <end position="371"/>
    </location>
</feature>
<dbReference type="Pfam" id="PF01266">
    <property type="entry name" value="DAO"/>
    <property type="match status" value="1"/>
</dbReference>
<dbReference type="InterPro" id="IPR036188">
    <property type="entry name" value="FAD/NAD-bd_sf"/>
</dbReference>
<dbReference type="EMBL" id="JAOQJV010000025">
    <property type="protein sequence ID" value="MCU6701083.1"/>
    <property type="molecule type" value="Genomic_DNA"/>
</dbReference>
<dbReference type="SUPFAM" id="SSF54373">
    <property type="entry name" value="FAD-linked reductases, C-terminal domain"/>
    <property type="match status" value="1"/>
</dbReference>
<organism evidence="3 4">
    <name type="scientific">Dorea ammoniilytica</name>
    <dbReference type="NCBI Taxonomy" id="2981788"/>
    <lineage>
        <taxon>Bacteria</taxon>
        <taxon>Bacillati</taxon>
        <taxon>Bacillota</taxon>
        <taxon>Clostridia</taxon>
        <taxon>Lachnospirales</taxon>
        <taxon>Lachnospiraceae</taxon>
        <taxon>Dorea</taxon>
    </lineage>
</organism>
<evidence type="ECO:0000259" key="2">
    <source>
        <dbReference type="Pfam" id="PF04324"/>
    </source>
</evidence>
<dbReference type="Gene3D" id="3.30.9.10">
    <property type="entry name" value="D-Amino Acid Oxidase, subunit A, domain 2"/>
    <property type="match status" value="1"/>
</dbReference>
<evidence type="ECO:0000259" key="1">
    <source>
        <dbReference type="Pfam" id="PF01266"/>
    </source>
</evidence>
<dbReference type="Pfam" id="PF04324">
    <property type="entry name" value="Fer2_BFD"/>
    <property type="match status" value="1"/>
</dbReference>
<evidence type="ECO:0000313" key="3">
    <source>
        <dbReference type="EMBL" id="MCU6701083.1"/>
    </source>
</evidence>
<comment type="caution">
    <text evidence="3">The sequence shown here is derived from an EMBL/GenBank/DDBJ whole genome shotgun (WGS) entry which is preliminary data.</text>
</comment>
<dbReference type="CDD" id="cd19946">
    <property type="entry name" value="GlpA-like_Fer2_BFD-like"/>
    <property type="match status" value="1"/>
</dbReference>
<dbReference type="RefSeq" id="WP_262582357.1">
    <property type="nucleotide sequence ID" value="NZ_JAOQJV010000025.1"/>
</dbReference>
<dbReference type="Proteomes" id="UP001207605">
    <property type="component" value="Unassembled WGS sequence"/>
</dbReference>
<gene>
    <name evidence="3" type="ORF">OCV65_12710</name>
</gene>
<dbReference type="InterPro" id="IPR007419">
    <property type="entry name" value="BFD-like_2Fe2S-bd_dom"/>
</dbReference>
<sequence>MFRAQQNWKRKLTEGGYNMRDIVIIGAGVTGSAVARELSRYQYDVLVVEANSDVCEGTSKANSGIVHAGFDTEPGSMMAKMNIRGNEMMEQLSKDLDFPFKRNGSLVLCFDEKDMDQLVYLLEKGQKNGVPGLRIITKEEVKEMEPNVTDDMVAALYAPTGGIVCPFGLNIAMAENACENGVEFQFDTEVQNIMPMEGGYRLETSRGDIETKMVVNAAGVYADKFHNMVSEDKIEIIPRKGEYCLMDKKVGDFVKSTIFQLPTKYGKGVLVTPTVHGNLLAGPTAVDIEDKENTQTTAEGLEELLTKVKVSAPNIPTRQVITSFTGLRAHWTGHEFIIKEVEGASGFIDVAGIESPGLTSSPAIGEYVAELVRGIYPKEKKVHFKATRKGIPNVAEASFEERQELIRQNPAYANVICRCEVVTEGEIMDAIHRPLGATTLDGIKRRTRAGMGRCQAGFCAPKQVEILARELGKDVSEITKSGEGSAFLTGYDKEDI</sequence>
<dbReference type="SUPFAM" id="SSF51905">
    <property type="entry name" value="FAD/NAD(P)-binding domain"/>
    <property type="match status" value="1"/>
</dbReference>
<feature type="domain" description="BFD-like [2Fe-2S]-binding" evidence="2">
    <location>
        <begin position="415"/>
        <end position="468"/>
    </location>
</feature>
<protein>
    <submittedName>
        <fullName evidence="3">NAD(P)/FAD-dependent oxidoreductase</fullName>
    </submittedName>
</protein>
<dbReference type="InterPro" id="IPR006076">
    <property type="entry name" value="FAD-dep_OxRdtase"/>
</dbReference>
<dbReference type="InterPro" id="IPR041854">
    <property type="entry name" value="BFD-like_2Fe2S-bd_dom_sf"/>
</dbReference>
<dbReference type="InterPro" id="IPR052745">
    <property type="entry name" value="G3P_Oxidase/Oxidoreductase"/>
</dbReference>
<dbReference type="Gene3D" id="1.10.10.1100">
    <property type="entry name" value="BFD-like [2Fe-2S]-binding domain"/>
    <property type="match status" value="1"/>
</dbReference>
<proteinExistence type="predicted"/>
<accession>A0ABT2S9E0</accession>
<dbReference type="PANTHER" id="PTHR42720:SF1">
    <property type="entry name" value="GLYCEROL 3-PHOSPHATE OXIDASE"/>
    <property type="match status" value="1"/>
</dbReference>
<name>A0ABT2S9E0_9FIRM</name>
<evidence type="ECO:0000313" key="4">
    <source>
        <dbReference type="Proteomes" id="UP001207605"/>
    </source>
</evidence>